<reference evidence="2 3" key="1">
    <citation type="submission" date="2024-03" db="EMBL/GenBank/DDBJ databases">
        <title>Ignisphaera cupida sp. nov., a hyperthermophilic hydrolytic archaeon from a hot spring of Kamchatka, and proposal of Ignisphaeraceae fam. nov.</title>
        <authorList>
            <person name="Podosokorskaya O.A."/>
            <person name="Elcheninov A.G."/>
            <person name="Maltseva A.I."/>
            <person name="Zayulina K.S."/>
            <person name="Novikov A."/>
            <person name="Merkel A.Y."/>
        </authorList>
    </citation>
    <scope>NUCLEOTIDE SEQUENCE [LARGE SCALE GENOMIC DNA]</scope>
    <source>
        <strain evidence="2 3">38H-sp</strain>
    </source>
</reference>
<organism evidence="2 3">
    <name type="scientific">Rarispira pelagica</name>
    <dbReference type="NCBI Taxonomy" id="3141764"/>
    <lineage>
        <taxon>Bacteria</taxon>
        <taxon>Pseudomonadati</taxon>
        <taxon>Spirochaetota</taxon>
        <taxon>Spirochaetia</taxon>
        <taxon>Winmispirales</taxon>
        <taxon>Winmispiraceae</taxon>
        <taxon>Rarispira</taxon>
    </lineage>
</organism>
<feature type="transmembrane region" description="Helical" evidence="1">
    <location>
        <begin position="137"/>
        <end position="163"/>
    </location>
</feature>
<protein>
    <recommendedName>
        <fullName evidence="4">SMODS and SLOG-associating 2TM effector domain-containing protein</fullName>
    </recommendedName>
</protein>
<keyword evidence="3" id="KW-1185">Reference proteome</keyword>
<name>A0ABU9UC32_9SPIR</name>
<gene>
    <name evidence="2" type="ORF">WKV44_06720</name>
</gene>
<feature type="transmembrane region" description="Helical" evidence="1">
    <location>
        <begin position="105"/>
        <end position="125"/>
    </location>
</feature>
<keyword evidence="1" id="KW-0472">Membrane</keyword>
<keyword evidence="1" id="KW-1133">Transmembrane helix</keyword>
<proteinExistence type="predicted"/>
<comment type="caution">
    <text evidence="2">The sequence shown here is derived from an EMBL/GenBank/DDBJ whole genome shotgun (WGS) entry which is preliminary data.</text>
</comment>
<evidence type="ECO:0000313" key="3">
    <source>
        <dbReference type="Proteomes" id="UP001466331"/>
    </source>
</evidence>
<dbReference type="EMBL" id="JBCHKQ010000002">
    <property type="protein sequence ID" value="MEM5948231.1"/>
    <property type="molecule type" value="Genomic_DNA"/>
</dbReference>
<keyword evidence="1" id="KW-0812">Transmembrane</keyword>
<accession>A0ABU9UC32</accession>
<evidence type="ECO:0000256" key="1">
    <source>
        <dbReference type="SAM" id="Phobius"/>
    </source>
</evidence>
<sequence>MQDIIAKIYDYDAETDSYIIKLSFDKYLDIFNSIDHYPIRKRDISDPVLTYIEECSEDIPFKSNIRIEIAIKREARNSELEERTIKGIKNYFKYMLFFYRKKSKSVANTSIIYFLLFGLFGFISFYTESLRLDINRIFLKMILEGLSIGSWVFLWEAIVGIAIENRENRFYVKTYKRLLDSTLVFKYE</sequence>
<evidence type="ECO:0008006" key="4">
    <source>
        <dbReference type="Google" id="ProtNLM"/>
    </source>
</evidence>
<dbReference type="Proteomes" id="UP001466331">
    <property type="component" value="Unassembled WGS sequence"/>
</dbReference>
<evidence type="ECO:0000313" key="2">
    <source>
        <dbReference type="EMBL" id="MEM5948231.1"/>
    </source>
</evidence>
<dbReference type="RefSeq" id="WP_420069677.1">
    <property type="nucleotide sequence ID" value="NZ_JBCHKQ010000002.1"/>
</dbReference>